<dbReference type="SMART" id="SM00855">
    <property type="entry name" value="PGAM"/>
    <property type="match status" value="1"/>
</dbReference>
<gene>
    <name evidence="2" type="ORF">BE221DRAFT_189917</name>
</gene>
<dbReference type="CDD" id="cd07067">
    <property type="entry name" value="HP_PGM_like"/>
    <property type="match status" value="1"/>
</dbReference>
<dbReference type="InterPro" id="IPR013078">
    <property type="entry name" value="His_Pase_superF_clade-1"/>
</dbReference>
<dbReference type="Gene3D" id="3.40.50.1240">
    <property type="entry name" value="Phosphoglycerate mutase-like"/>
    <property type="match status" value="1"/>
</dbReference>
<dbReference type="GO" id="GO:0016791">
    <property type="term" value="F:phosphatase activity"/>
    <property type="evidence" value="ECO:0007669"/>
    <property type="project" value="TreeGrafter"/>
</dbReference>
<dbReference type="AlphaFoldDB" id="A0A1Y5IGC1"/>
<dbReference type="GO" id="GO:0005737">
    <property type="term" value="C:cytoplasm"/>
    <property type="evidence" value="ECO:0007669"/>
    <property type="project" value="TreeGrafter"/>
</dbReference>
<dbReference type="PANTHER" id="PTHR48100">
    <property type="entry name" value="BROAD-SPECIFICITY PHOSPHATASE YOR283W-RELATED"/>
    <property type="match status" value="1"/>
</dbReference>
<dbReference type="Pfam" id="PF00300">
    <property type="entry name" value="His_Phos_1"/>
    <property type="match status" value="1"/>
</dbReference>
<evidence type="ECO:0000256" key="1">
    <source>
        <dbReference type="ARBA" id="ARBA00038362"/>
    </source>
</evidence>
<dbReference type="PANTHER" id="PTHR48100:SF1">
    <property type="entry name" value="HISTIDINE PHOSPHATASE FAMILY PROTEIN-RELATED"/>
    <property type="match status" value="1"/>
</dbReference>
<dbReference type="eggNOG" id="KOG4754">
    <property type="taxonomic scope" value="Eukaryota"/>
</dbReference>
<accession>A0A1Y5IGC1</accession>
<dbReference type="EMBL" id="KZ155774">
    <property type="protein sequence ID" value="OUS48599.1"/>
    <property type="molecule type" value="Genomic_DNA"/>
</dbReference>
<dbReference type="InterPro" id="IPR029033">
    <property type="entry name" value="His_PPase_superfam"/>
</dbReference>
<dbReference type="SUPFAM" id="SSF53254">
    <property type="entry name" value="Phosphoglycerate mutase-like"/>
    <property type="match status" value="1"/>
</dbReference>
<proteinExistence type="inferred from homology"/>
<name>A0A1Y5IGC1_OSTTA</name>
<evidence type="ECO:0000313" key="2">
    <source>
        <dbReference type="EMBL" id="OUS48599.1"/>
    </source>
</evidence>
<reference evidence="2" key="1">
    <citation type="submission" date="2017-04" db="EMBL/GenBank/DDBJ databases">
        <title>Population genomics of picophytoplankton unveils novel chromosome hypervariability.</title>
        <authorList>
            <consortium name="DOE Joint Genome Institute"/>
            <person name="Blanc-Mathieu R."/>
            <person name="Krasovec M."/>
            <person name="Hebrard M."/>
            <person name="Yau S."/>
            <person name="Desgranges E."/>
            <person name="Martin J."/>
            <person name="Schackwitz W."/>
            <person name="Kuo A."/>
            <person name="Salin G."/>
            <person name="Donnadieu C."/>
            <person name="Desdevises Y."/>
            <person name="Sanchez-Ferandin S."/>
            <person name="Moreau H."/>
            <person name="Rivals E."/>
            <person name="Grigoriev I.V."/>
            <person name="Grimsley N."/>
            <person name="Eyre-Walker A."/>
            <person name="Piganeau G."/>
        </authorList>
    </citation>
    <scope>NUCLEOTIDE SEQUENCE [LARGE SCALE GENOMIC DNA]</scope>
    <source>
        <strain evidence="2">RCC 1115</strain>
    </source>
</reference>
<dbReference type="Proteomes" id="UP000195557">
    <property type="component" value="Unassembled WGS sequence"/>
</dbReference>
<comment type="similarity">
    <text evidence="1">Belongs to the phosphoglycerate mutase family.</text>
</comment>
<organism evidence="2">
    <name type="scientific">Ostreococcus tauri</name>
    <name type="common">Marine green alga</name>
    <dbReference type="NCBI Taxonomy" id="70448"/>
    <lineage>
        <taxon>Eukaryota</taxon>
        <taxon>Viridiplantae</taxon>
        <taxon>Chlorophyta</taxon>
        <taxon>Mamiellophyceae</taxon>
        <taxon>Mamiellales</taxon>
        <taxon>Bathycoccaceae</taxon>
        <taxon>Ostreococcus</taxon>
    </lineage>
</organism>
<protein>
    <submittedName>
        <fullName evidence="2">Histidine phosphatase superfamily</fullName>
    </submittedName>
</protein>
<dbReference type="InterPro" id="IPR050275">
    <property type="entry name" value="PGM_Phosphatase"/>
</dbReference>
<sequence>MATARAIARGCARARRDDGRGWSSTSEKRVTFVRHAEGFHNLRDAVTFDVTYNSAINFDARLTPRGEKQCADVAASGACAGVELVVTSPMTRCAQTSLLCFPYLVAREDVPFVANEDVRETVNYWCDRRRATEELEREFGSRIDFSQCPATDELWEKYERLAGPPDQWTKHRESCDLYSVANRLRAFLTWLAARPERDVVVCSHSATLRCLFSYGHPGGVRGAPEQIFDTGGVPDTAQGMPVIVYDDDVEFERSMRADFENAEYRTCVVDFSYLSPREA</sequence>